<dbReference type="Proteomes" id="UP000706926">
    <property type="component" value="Unassembled WGS sequence"/>
</dbReference>
<dbReference type="InterPro" id="IPR000515">
    <property type="entry name" value="MetI-like"/>
</dbReference>
<keyword evidence="5 7" id="KW-1133">Transmembrane helix</keyword>
<dbReference type="PROSITE" id="PS50928">
    <property type="entry name" value="ABC_TM1"/>
    <property type="match status" value="1"/>
</dbReference>
<dbReference type="InterPro" id="IPR010065">
    <property type="entry name" value="AA_ABC_transptr_permease_3TM"/>
</dbReference>
<keyword evidence="4 7" id="KW-0812">Transmembrane</keyword>
<comment type="similarity">
    <text evidence="7">Belongs to the binding-protein-dependent transport system permease family.</text>
</comment>
<comment type="caution">
    <text evidence="9">The sequence shown here is derived from an EMBL/GenBank/DDBJ whole genome shotgun (WGS) entry which is preliminary data.</text>
</comment>
<evidence type="ECO:0000256" key="2">
    <source>
        <dbReference type="ARBA" id="ARBA00022448"/>
    </source>
</evidence>
<feature type="transmembrane region" description="Helical" evidence="7">
    <location>
        <begin position="141"/>
        <end position="166"/>
    </location>
</feature>
<organism evidence="9 10">
    <name type="scientific">Paenibacillus lactis</name>
    <dbReference type="NCBI Taxonomy" id="228574"/>
    <lineage>
        <taxon>Bacteria</taxon>
        <taxon>Bacillati</taxon>
        <taxon>Bacillota</taxon>
        <taxon>Bacilli</taxon>
        <taxon>Bacillales</taxon>
        <taxon>Paenibacillaceae</taxon>
        <taxon>Paenibacillus</taxon>
    </lineage>
</organism>
<evidence type="ECO:0000256" key="1">
    <source>
        <dbReference type="ARBA" id="ARBA00004651"/>
    </source>
</evidence>
<dbReference type="SUPFAM" id="SSF161098">
    <property type="entry name" value="MetI-like"/>
    <property type="match status" value="1"/>
</dbReference>
<name>A0ABS4FI83_9BACL</name>
<dbReference type="EMBL" id="JAGGKI010000018">
    <property type="protein sequence ID" value="MBP1895974.1"/>
    <property type="molecule type" value="Genomic_DNA"/>
</dbReference>
<dbReference type="NCBIfam" id="TIGR01726">
    <property type="entry name" value="HEQRo_perm_3TM"/>
    <property type="match status" value="1"/>
</dbReference>
<comment type="subcellular location">
    <subcellularLocation>
        <location evidence="1 7">Cell membrane</location>
        <topology evidence="1 7">Multi-pass membrane protein</topology>
    </subcellularLocation>
</comment>
<keyword evidence="3" id="KW-1003">Cell membrane</keyword>
<feature type="transmembrane region" description="Helical" evidence="7">
    <location>
        <begin position="197"/>
        <end position="217"/>
    </location>
</feature>
<reference evidence="9 10" key="1">
    <citation type="submission" date="2021-03" db="EMBL/GenBank/DDBJ databases">
        <title>Genomic Encyclopedia of Type Strains, Phase IV (KMG-IV): sequencing the most valuable type-strain genomes for metagenomic binning, comparative biology and taxonomic classification.</title>
        <authorList>
            <person name="Goeker M."/>
        </authorList>
    </citation>
    <scope>NUCLEOTIDE SEQUENCE [LARGE SCALE GENOMIC DNA]</scope>
    <source>
        <strain evidence="9 10">DSM 15596</strain>
    </source>
</reference>
<keyword evidence="6 7" id="KW-0472">Membrane</keyword>
<dbReference type="InterPro" id="IPR035906">
    <property type="entry name" value="MetI-like_sf"/>
</dbReference>
<evidence type="ECO:0000256" key="7">
    <source>
        <dbReference type="RuleBase" id="RU363032"/>
    </source>
</evidence>
<proteinExistence type="inferred from homology"/>
<evidence type="ECO:0000256" key="6">
    <source>
        <dbReference type="ARBA" id="ARBA00023136"/>
    </source>
</evidence>
<gene>
    <name evidence="9" type="ORF">J2Z18_005084</name>
</gene>
<sequence>MGAPFDYSYVFSFLPKLLSTLGVTMLIVAGSLLVGIVAGFLVALPRLYRIPVLNAFSMVYISFFRGTPILIQLFLFYYGLPEILKLVHIDLSRAPVMVFVILTYGLHTGAFMSEMIRASVTAVDRGQVEAAYAMGMKGHQAFLRIVLPQALAIAVPVFSNMVIALLKDTSLAFTLGLMEMTGKAQTLGNITQHFIEAYLALAFIYLVISFTLEKLLLRAERRLMRHEVPESAARKRFRVQEKLSYRRIIAGIRPEKGGAEL</sequence>
<dbReference type="InterPro" id="IPR043429">
    <property type="entry name" value="ArtM/GltK/GlnP/TcyL/YhdX-like"/>
</dbReference>
<evidence type="ECO:0000313" key="9">
    <source>
        <dbReference type="EMBL" id="MBP1895974.1"/>
    </source>
</evidence>
<evidence type="ECO:0000256" key="3">
    <source>
        <dbReference type="ARBA" id="ARBA00022475"/>
    </source>
</evidence>
<dbReference type="GeneID" id="95406958"/>
<feature type="domain" description="ABC transmembrane type-1" evidence="8">
    <location>
        <begin position="17"/>
        <end position="216"/>
    </location>
</feature>
<evidence type="ECO:0000256" key="4">
    <source>
        <dbReference type="ARBA" id="ARBA00022692"/>
    </source>
</evidence>
<dbReference type="PANTHER" id="PTHR30614">
    <property type="entry name" value="MEMBRANE COMPONENT OF AMINO ACID ABC TRANSPORTER"/>
    <property type="match status" value="1"/>
</dbReference>
<accession>A0ABS4FI83</accession>
<protein>
    <submittedName>
        <fullName evidence="9">L-cystine transport system permease protein</fullName>
    </submittedName>
</protein>
<feature type="transmembrane region" description="Helical" evidence="7">
    <location>
        <begin position="56"/>
        <end position="78"/>
    </location>
</feature>
<dbReference type="Pfam" id="PF00528">
    <property type="entry name" value="BPD_transp_1"/>
    <property type="match status" value="1"/>
</dbReference>
<feature type="transmembrane region" description="Helical" evidence="7">
    <location>
        <begin position="98"/>
        <end position="120"/>
    </location>
</feature>
<evidence type="ECO:0000256" key="5">
    <source>
        <dbReference type="ARBA" id="ARBA00022989"/>
    </source>
</evidence>
<evidence type="ECO:0000313" key="10">
    <source>
        <dbReference type="Proteomes" id="UP000706926"/>
    </source>
</evidence>
<dbReference type="RefSeq" id="WP_210095523.1">
    <property type="nucleotide sequence ID" value="NZ_CP139098.1"/>
</dbReference>
<dbReference type="CDD" id="cd06261">
    <property type="entry name" value="TM_PBP2"/>
    <property type="match status" value="1"/>
</dbReference>
<feature type="transmembrane region" description="Helical" evidence="7">
    <location>
        <begin position="20"/>
        <end position="44"/>
    </location>
</feature>
<dbReference type="Gene3D" id="1.10.3720.10">
    <property type="entry name" value="MetI-like"/>
    <property type="match status" value="1"/>
</dbReference>
<dbReference type="PANTHER" id="PTHR30614:SF45">
    <property type="entry name" value="L-CYSTINE TRANSPORT SYSTEM PERMEASE PROTEIN TCYL"/>
    <property type="match status" value="1"/>
</dbReference>
<keyword evidence="2 7" id="KW-0813">Transport</keyword>
<evidence type="ECO:0000259" key="8">
    <source>
        <dbReference type="PROSITE" id="PS50928"/>
    </source>
</evidence>
<keyword evidence="10" id="KW-1185">Reference proteome</keyword>